<evidence type="ECO:0000259" key="2">
    <source>
        <dbReference type="Pfam" id="PF07969"/>
    </source>
</evidence>
<dbReference type="Gene3D" id="3.20.20.140">
    <property type="entry name" value="Metal-dependent hydrolases"/>
    <property type="match status" value="2"/>
</dbReference>
<dbReference type="EMBL" id="CP123872">
    <property type="protein sequence ID" value="WND03857.1"/>
    <property type="molecule type" value="Genomic_DNA"/>
</dbReference>
<keyword evidence="1" id="KW-0732">Signal</keyword>
<feature type="signal peptide" evidence="1">
    <location>
        <begin position="1"/>
        <end position="26"/>
    </location>
</feature>
<dbReference type="SUPFAM" id="SSF51556">
    <property type="entry name" value="Metallo-dependent hydrolases"/>
    <property type="match status" value="1"/>
</dbReference>
<dbReference type="PANTHER" id="PTHR11647">
    <property type="entry name" value="HYDRANTOINASE/DIHYDROPYRIMIDINASE FAMILY MEMBER"/>
    <property type="match status" value="1"/>
</dbReference>
<dbReference type="RefSeq" id="WP_310799722.1">
    <property type="nucleotide sequence ID" value="NZ_CP123872.1"/>
</dbReference>
<dbReference type="AlphaFoldDB" id="A0AA52EE96"/>
<dbReference type="PANTHER" id="PTHR11647:SF1">
    <property type="entry name" value="COLLAPSIN RESPONSE MEDIATOR PROTEIN"/>
    <property type="match status" value="1"/>
</dbReference>
<sequence length="540" mass="58964">MNLLTKFFSLSLGALLASNFSPSAFVAQKSEAPAVHLDQLFVGGLVYDGSGQAPRKADVGLKGDTIVFIGQSQELSFSAKKIIDIRGQWIAPGFIDMHSHANLETDYGHKALPFLYQGITTTVVGVDGFGTHKISERMKSWEDRGLGINALAYVGHGSIRQTVMGKENRKPNQKELEQMITLVNAGMEEGAFGLSTGLFYVPGTYAGTQEVIALAKAAAAFEGALYDTHDRDLGAVYKGVGYDASVREGIEIIESAGIRGIFSHFNLQGLHNYGRGDVGAGYINEARKRGVDVWAAQHPYTATQSRLSAYTIPSWAAAGGQEAMNARFDNAGQSARILSVTNEMLQIRGGAEKILFTDPRPSLSGKTLAAVAADLEISPAYAAQHILRKGEAYVMNLDLYDANNTQRLAMEPWMMTCTDGATPRPDQEKTHPRAYGAFPMKYRLFFREQSLLTPEFLIRSFSGLAADFLGLKARGYIREGYKADLVIFNPEQYRDLATYENPKLFSQGMQHVLVNGIYAIFEGHMTGNLAGRPLRRSGSN</sequence>
<dbReference type="GO" id="GO:0005829">
    <property type="term" value="C:cytosol"/>
    <property type="evidence" value="ECO:0007669"/>
    <property type="project" value="TreeGrafter"/>
</dbReference>
<dbReference type="InterPro" id="IPR013108">
    <property type="entry name" value="Amidohydro_3"/>
</dbReference>
<name>A0AA52EE96_9PROT</name>
<feature type="domain" description="Amidohydrolase 3" evidence="2">
    <location>
        <begin position="81"/>
        <end position="516"/>
    </location>
</feature>
<protein>
    <submittedName>
        <fullName evidence="3">Amidohydrolase family protein</fullName>
    </submittedName>
</protein>
<gene>
    <name evidence="3" type="ORF">QGN29_05660</name>
</gene>
<dbReference type="InterPro" id="IPR032466">
    <property type="entry name" value="Metal_Hydrolase"/>
</dbReference>
<proteinExistence type="predicted"/>
<dbReference type="GO" id="GO:0016812">
    <property type="term" value="F:hydrolase activity, acting on carbon-nitrogen (but not peptide) bonds, in cyclic amides"/>
    <property type="evidence" value="ECO:0007669"/>
    <property type="project" value="TreeGrafter"/>
</dbReference>
<accession>A0AA52EE96</accession>
<dbReference type="Pfam" id="PF07969">
    <property type="entry name" value="Amidohydro_3"/>
    <property type="match status" value="1"/>
</dbReference>
<dbReference type="KEGG" id="tmk:QGN29_05660"/>
<evidence type="ECO:0000313" key="3">
    <source>
        <dbReference type="EMBL" id="WND03857.1"/>
    </source>
</evidence>
<evidence type="ECO:0000313" key="4">
    <source>
        <dbReference type="Proteomes" id="UP001268683"/>
    </source>
</evidence>
<dbReference type="Proteomes" id="UP001268683">
    <property type="component" value="Chromosome"/>
</dbReference>
<feature type="chain" id="PRO_5041454577" evidence="1">
    <location>
        <begin position="27"/>
        <end position="540"/>
    </location>
</feature>
<keyword evidence="4" id="KW-1185">Reference proteome</keyword>
<dbReference type="InterPro" id="IPR050378">
    <property type="entry name" value="Metallo-dep_Hydrolases_sf"/>
</dbReference>
<organism evidence="3 4">
    <name type="scientific">Temperatibacter marinus</name>
    <dbReference type="NCBI Taxonomy" id="1456591"/>
    <lineage>
        <taxon>Bacteria</taxon>
        <taxon>Pseudomonadati</taxon>
        <taxon>Pseudomonadota</taxon>
        <taxon>Alphaproteobacteria</taxon>
        <taxon>Kordiimonadales</taxon>
        <taxon>Temperatibacteraceae</taxon>
        <taxon>Temperatibacter</taxon>
    </lineage>
</organism>
<evidence type="ECO:0000256" key="1">
    <source>
        <dbReference type="SAM" id="SignalP"/>
    </source>
</evidence>
<dbReference type="SUPFAM" id="SSF51338">
    <property type="entry name" value="Composite domain of metallo-dependent hydrolases"/>
    <property type="match status" value="1"/>
</dbReference>
<dbReference type="InterPro" id="IPR011059">
    <property type="entry name" value="Metal-dep_hydrolase_composite"/>
</dbReference>
<reference evidence="3" key="1">
    <citation type="submission" date="2023-04" db="EMBL/GenBank/DDBJ databases">
        <title>Complete genome sequence of Temperatibacter marinus.</title>
        <authorList>
            <person name="Rong J.-C."/>
            <person name="Yi M.-L."/>
            <person name="Zhao Q."/>
        </authorList>
    </citation>
    <scope>NUCLEOTIDE SEQUENCE</scope>
    <source>
        <strain evidence="3">NBRC 110045</strain>
    </source>
</reference>